<dbReference type="InterPro" id="IPR039891">
    <property type="entry name" value="VWA8"/>
</dbReference>
<dbReference type="GO" id="GO:0016887">
    <property type="term" value="F:ATP hydrolysis activity"/>
    <property type="evidence" value="ECO:0007669"/>
    <property type="project" value="InterPro"/>
</dbReference>
<dbReference type="AlphaFoldDB" id="A0A813E0G2"/>
<evidence type="ECO:0000259" key="3">
    <source>
        <dbReference type="Pfam" id="PF07728"/>
    </source>
</evidence>
<keyword evidence="5" id="KW-1185">Reference proteome</keyword>
<dbReference type="InterPro" id="IPR001373">
    <property type="entry name" value="Cullin_N"/>
</dbReference>
<dbReference type="EMBL" id="CAJNNV010007103">
    <property type="protein sequence ID" value="CAE8594487.1"/>
    <property type="molecule type" value="Genomic_DNA"/>
</dbReference>
<dbReference type="GO" id="GO:0005524">
    <property type="term" value="F:ATP binding"/>
    <property type="evidence" value="ECO:0007669"/>
    <property type="project" value="InterPro"/>
</dbReference>
<accession>A0A813E0G2</accession>
<dbReference type="InterPro" id="IPR011704">
    <property type="entry name" value="ATPase_dyneun-rel_AAA"/>
</dbReference>
<organism evidence="4 5">
    <name type="scientific">Polarella glacialis</name>
    <name type="common">Dinoflagellate</name>
    <dbReference type="NCBI Taxonomy" id="89957"/>
    <lineage>
        <taxon>Eukaryota</taxon>
        <taxon>Sar</taxon>
        <taxon>Alveolata</taxon>
        <taxon>Dinophyceae</taxon>
        <taxon>Suessiales</taxon>
        <taxon>Suessiaceae</taxon>
        <taxon>Polarella</taxon>
    </lineage>
</organism>
<dbReference type="SUPFAM" id="SSF52540">
    <property type="entry name" value="P-loop containing nucleoside triphosphate hydrolases"/>
    <property type="match status" value="2"/>
</dbReference>
<evidence type="ECO:0000259" key="2">
    <source>
        <dbReference type="Pfam" id="PF00888"/>
    </source>
</evidence>
<dbReference type="FunFam" id="3.40.50.300:FF:000587">
    <property type="entry name" value="von Willebrand factor A domain containing 8"/>
    <property type="match status" value="1"/>
</dbReference>
<evidence type="ECO:0008006" key="6">
    <source>
        <dbReference type="Google" id="ProtNLM"/>
    </source>
</evidence>
<dbReference type="OrthoDB" id="5186at2759"/>
<comment type="caution">
    <text evidence="4">The sequence shown here is derived from an EMBL/GenBank/DDBJ whole genome shotgun (WGS) entry which is preliminary data.</text>
</comment>
<sequence length="863" mass="93966">MPVAKGHSAGVLRSPCRHARTPLFRMRLLLASVVATCSQLQLAFSAMPMVRARGTLARHGMARAAQGEGAAEVTEKSNRNNSNNNNKKRQELTALFKSDPVSFYHWRKFLQQKGLGPAASQDEEVVQEFLASAGTFDRFEIASAEVLADFEKAQKEYPAATWLWHTVAAREAFGVANRKAVPAKLLQDFLRAYHAGSLEQLELVGDELAAQLNTFRKTNGGGGKWDDFRDAQFGEGVAPRDPKIWPADLVRRFLAEQLEAELCAVRLLREECGSGYTSKLEGMFKDVDTSKALVAILDSDGGGGYDLLMWMSQKSYLEQDMFLLGDPGPHLRNAVLHFAASTGREVEYIAVTRDTTEADLKQRREIRDGELTFHNAPGVEAALHGRILILEGVQKAERNVLPLLNNLLENREMSLEDGSFLMAPGREHEIAAATAGGRELLAVSKDFIVVAIGLPVPRYLGCSLDPPLRSRFAAWNVVGAGSSAAAARRSTHLAQSAALKKMAAVVGLWRSVGEAGSGQVSAAARLPRFPELGLCSAGRLLELFPELPPAAALHSAYPWQLLQLSSAQRAALLSALKLQKLEATAPHSPQGYSLSMLEPLDLTHAGGQQQGLATLGFQWGLQGRTIRVPCACGAWPPRPREALEQLVPSQRSALAQMLQDHAAGMDICLVGERGVGKTMLVRAFAQLLGYRTRTLFCFKDMTARDLTARRSTDDRGNTTWHFSPLVEAALEGGLAVLDGIDRLTQGDLAGILGRLLCDRACALPDGRQLVPHEQWSRWLGQGFVDEELRSQGFLPVHRGFRIIATAEPPKDATSSGSNSRPWLDDEVLTLFHFTELPALSPAEQLKLVASACQLSGDRALGPI</sequence>
<feature type="region of interest" description="Disordered" evidence="1">
    <location>
        <begin position="61"/>
        <end position="88"/>
    </location>
</feature>
<feature type="domain" description="Cullin N-terminal" evidence="2">
    <location>
        <begin position="247"/>
        <end position="293"/>
    </location>
</feature>
<dbReference type="InterPro" id="IPR027417">
    <property type="entry name" value="P-loop_NTPase"/>
</dbReference>
<dbReference type="SUPFAM" id="SSF75632">
    <property type="entry name" value="Cullin homology domain"/>
    <property type="match status" value="1"/>
</dbReference>
<evidence type="ECO:0000313" key="4">
    <source>
        <dbReference type="EMBL" id="CAE8594487.1"/>
    </source>
</evidence>
<dbReference type="Proteomes" id="UP000654075">
    <property type="component" value="Unassembled WGS sequence"/>
</dbReference>
<dbReference type="Pfam" id="PF00888">
    <property type="entry name" value="Cullin"/>
    <property type="match status" value="1"/>
</dbReference>
<dbReference type="PANTHER" id="PTHR21610">
    <property type="entry name" value="VON WILLEBRAND FACTOR A DOMAIN-CONTAINING PROTEIN 8"/>
    <property type="match status" value="1"/>
</dbReference>
<dbReference type="GO" id="GO:0005737">
    <property type="term" value="C:cytoplasm"/>
    <property type="evidence" value="ECO:0007669"/>
    <property type="project" value="TreeGrafter"/>
</dbReference>
<protein>
    <recommendedName>
        <fullName evidence="6">ATPase dynein-related AAA domain-containing protein</fullName>
    </recommendedName>
</protein>
<feature type="domain" description="ATPase dynein-related AAA" evidence="3">
    <location>
        <begin position="666"/>
        <end position="810"/>
    </location>
</feature>
<evidence type="ECO:0000256" key="1">
    <source>
        <dbReference type="SAM" id="MobiDB-lite"/>
    </source>
</evidence>
<dbReference type="Gene3D" id="1.20.1310.10">
    <property type="entry name" value="Cullin Repeats"/>
    <property type="match status" value="1"/>
</dbReference>
<dbReference type="Gene3D" id="3.40.50.300">
    <property type="entry name" value="P-loop containing nucleotide triphosphate hydrolases"/>
    <property type="match status" value="2"/>
</dbReference>
<reference evidence="4" key="1">
    <citation type="submission" date="2021-02" db="EMBL/GenBank/DDBJ databases">
        <authorList>
            <person name="Dougan E. K."/>
            <person name="Rhodes N."/>
            <person name="Thang M."/>
            <person name="Chan C."/>
        </authorList>
    </citation>
    <scope>NUCLEOTIDE SEQUENCE</scope>
</reference>
<dbReference type="Pfam" id="PF07728">
    <property type="entry name" value="AAA_5"/>
    <property type="match status" value="2"/>
</dbReference>
<dbReference type="PANTHER" id="PTHR21610:SF9">
    <property type="entry name" value="VON WILLEBRAND FACTOR A DOMAIN-CONTAINING PROTEIN 8"/>
    <property type="match status" value="1"/>
</dbReference>
<feature type="domain" description="ATPase dynein-related AAA" evidence="3">
    <location>
        <begin position="320"/>
        <end position="472"/>
    </location>
</feature>
<dbReference type="InterPro" id="IPR036317">
    <property type="entry name" value="Cullin_homology_sf"/>
</dbReference>
<proteinExistence type="predicted"/>
<name>A0A813E0G2_POLGL</name>
<gene>
    <name evidence="4" type="ORF">PGLA1383_LOCUS13030</name>
</gene>
<evidence type="ECO:0000313" key="5">
    <source>
        <dbReference type="Proteomes" id="UP000654075"/>
    </source>
</evidence>